<dbReference type="EMBL" id="CP000302">
    <property type="protein sequence ID" value="ABE53871.1"/>
    <property type="molecule type" value="Genomic_DNA"/>
</dbReference>
<accession>Q12RQ5</accession>
<sequence length="431" mass="48359">MSSSTSNFNPAIGPEGVAVAASGTESTASQLGINHAEPRRLFANLLLAIILVSLLSMGLVRVFYEYIDANKGGVLGRVHQAQLALERITSEPDDLVMFYGSSMTQAGFSPRKFDKEVNSLNESTSGKNIKSFNFGFGGLNPYFQDLLSRRIAEGFQAKDKRLKLAMIEFNPFQSTKARWQGAASSLDSFVTMLATDKEMLAMALDDVTRGVRLFNIKYVRNQISAEMITSYYGHELFPPERKQVFKEAEAVVKEKRALGKQISEAFEREYPNYQGEQWSYDWQGGGTIPEERSSETLALVKEYSAVAYTDVYMKNDRLSRIRSADIEGLDFEPLLIESFINTVKNFQSISDKVAVIMLPRNSRWIQYSPETQARLDAAVAQIEAATGVKVVDHQQLEGIDDKMFRDTTHLDRYTGDIAYTDILIRDFGRAL</sequence>
<keyword evidence="3" id="KW-1185">Reference proteome</keyword>
<dbReference type="Proteomes" id="UP000001982">
    <property type="component" value="Chromosome"/>
</dbReference>
<proteinExistence type="predicted"/>
<name>Q12RQ5_SHEDO</name>
<dbReference type="KEGG" id="sdn:Sden_0581"/>
<evidence type="ECO:0000313" key="3">
    <source>
        <dbReference type="Proteomes" id="UP000001982"/>
    </source>
</evidence>
<evidence type="ECO:0000313" key="2">
    <source>
        <dbReference type="EMBL" id="ABE53871.1"/>
    </source>
</evidence>
<keyword evidence="1" id="KW-1133">Transmembrane helix</keyword>
<keyword evidence="1" id="KW-0472">Membrane</keyword>
<dbReference type="OrthoDB" id="6191929at2"/>
<gene>
    <name evidence="2" type="ordered locus">Sden_0581</name>
</gene>
<dbReference type="AlphaFoldDB" id="Q12RQ5"/>
<reference evidence="2 3" key="1">
    <citation type="submission" date="2006-03" db="EMBL/GenBank/DDBJ databases">
        <title>Complete sequence of Shewanella denitrificans OS217.</title>
        <authorList>
            <consortium name="US DOE Joint Genome Institute"/>
            <person name="Copeland A."/>
            <person name="Lucas S."/>
            <person name="Lapidus A."/>
            <person name="Barry K."/>
            <person name="Detter J.C."/>
            <person name="Glavina del Rio T."/>
            <person name="Hammon N."/>
            <person name="Israni S."/>
            <person name="Dalin E."/>
            <person name="Tice H."/>
            <person name="Pitluck S."/>
            <person name="Brettin T."/>
            <person name="Bruce D."/>
            <person name="Han C."/>
            <person name="Tapia R."/>
            <person name="Gilna P."/>
            <person name="Kiss H."/>
            <person name="Schmutz J."/>
            <person name="Larimer F."/>
            <person name="Land M."/>
            <person name="Hauser L."/>
            <person name="Kyrpides N."/>
            <person name="Lykidis A."/>
            <person name="Richardson P."/>
        </authorList>
    </citation>
    <scope>NUCLEOTIDE SEQUENCE [LARGE SCALE GENOMIC DNA]</scope>
    <source>
        <strain evidence="3">OS217 / ATCC BAA-1090 / DSM 15013</strain>
    </source>
</reference>
<dbReference type="eggNOG" id="ENOG5034184">
    <property type="taxonomic scope" value="Bacteria"/>
</dbReference>
<dbReference type="RefSeq" id="WP_011495037.1">
    <property type="nucleotide sequence ID" value="NC_007954.1"/>
</dbReference>
<feature type="transmembrane region" description="Helical" evidence="1">
    <location>
        <begin position="41"/>
        <end position="64"/>
    </location>
</feature>
<organism evidence="2 3">
    <name type="scientific">Shewanella denitrificans (strain OS217 / ATCC BAA-1090 / DSM 15013)</name>
    <dbReference type="NCBI Taxonomy" id="318161"/>
    <lineage>
        <taxon>Bacteria</taxon>
        <taxon>Pseudomonadati</taxon>
        <taxon>Pseudomonadota</taxon>
        <taxon>Gammaproteobacteria</taxon>
        <taxon>Alteromonadales</taxon>
        <taxon>Shewanellaceae</taxon>
        <taxon>Shewanella</taxon>
    </lineage>
</organism>
<dbReference type="HOGENOM" id="CLU_635986_0_0_6"/>
<evidence type="ECO:0000256" key="1">
    <source>
        <dbReference type="SAM" id="Phobius"/>
    </source>
</evidence>
<keyword evidence="1" id="KW-0812">Transmembrane</keyword>
<dbReference type="STRING" id="318161.Sden_0581"/>
<protein>
    <submittedName>
        <fullName evidence="2">Uncharacterized protein</fullName>
    </submittedName>
</protein>